<evidence type="ECO:0000313" key="4">
    <source>
        <dbReference type="Proteomes" id="UP000078542"/>
    </source>
</evidence>
<dbReference type="GO" id="GO:0003676">
    <property type="term" value="F:nucleic acid binding"/>
    <property type="evidence" value="ECO:0007669"/>
    <property type="project" value="InterPro"/>
</dbReference>
<protein>
    <recommendedName>
        <fullName evidence="2">CCHC-type domain-containing protein</fullName>
    </recommendedName>
</protein>
<keyword evidence="1" id="KW-0862">Zinc</keyword>
<evidence type="ECO:0000313" key="3">
    <source>
        <dbReference type="EMBL" id="KYN02593.1"/>
    </source>
</evidence>
<accession>A0A151IJ97</accession>
<feature type="domain" description="CCHC-type" evidence="2">
    <location>
        <begin position="50"/>
        <end position="65"/>
    </location>
</feature>
<proteinExistence type="predicted"/>
<evidence type="ECO:0000256" key="1">
    <source>
        <dbReference type="PROSITE-ProRule" id="PRU00047"/>
    </source>
</evidence>
<name>A0A151IJ97_9HYME</name>
<keyword evidence="4" id="KW-1185">Reference proteome</keyword>
<dbReference type="Gene3D" id="4.10.60.10">
    <property type="entry name" value="Zinc finger, CCHC-type"/>
    <property type="match status" value="1"/>
</dbReference>
<dbReference type="Proteomes" id="UP000078542">
    <property type="component" value="Unassembled WGS sequence"/>
</dbReference>
<dbReference type="PROSITE" id="PS50158">
    <property type="entry name" value="ZF_CCHC"/>
    <property type="match status" value="1"/>
</dbReference>
<evidence type="ECO:0000259" key="2">
    <source>
        <dbReference type="PROSITE" id="PS50158"/>
    </source>
</evidence>
<dbReference type="AlphaFoldDB" id="A0A151IJ97"/>
<keyword evidence="1" id="KW-0863">Zinc-finger</keyword>
<reference evidence="3 4" key="1">
    <citation type="submission" date="2016-03" db="EMBL/GenBank/DDBJ databases">
        <title>Cyphomyrmex costatus WGS genome.</title>
        <authorList>
            <person name="Nygaard S."/>
            <person name="Hu H."/>
            <person name="Boomsma J."/>
            <person name="Zhang G."/>
        </authorList>
    </citation>
    <scope>NUCLEOTIDE SEQUENCE [LARGE SCALE GENOMIC DNA]</scope>
    <source>
        <strain evidence="3">MS0001</strain>
        <tissue evidence="3">Whole body</tissue>
    </source>
</reference>
<organism evidence="3 4">
    <name type="scientific">Cyphomyrmex costatus</name>
    <dbReference type="NCBI Taxonomy" id="456900"/>
    <lineage>
        <taxon>Eukaryota</taxon>
        <taxon>Metazoa</taxon>
        <taxon>Ecdysozoa</taxon>
        <taxon>Arthropoda</taxon>
        <taxon>Hexapoda</taxon>
        <taxon>Insecta</taxon>
        <taxon>Pterygota</taxon>
        <taxon>Neoptera</taxon>
        <taxon>Endopterygota</taxon>
        <taxon>Hymenoptera</taxon>
        <taxon>Apocrita</taxon>
        <taxon>Aculeata</taxon>
        <taxon>Formicoidea</taxon>
        <taxon>Formicidae</taxon>
        <taxon>Myrmicinae</taxon>
        <taxon>Cyphomyrmex</taxon>
    </lineage>
</organism>
<sequence length="111" mass="12592">MRRSSKDRKSEIVPSRSVCIKFAGQDLPNFVSLFDTKHAVSCYIPEIRTCYNCYRDGHISKACRSNARCMRYDEAPHPDSNDCSLKDVPPRCINCNKGHLPTSNNCPLVIK</sequence>
<dbReference type="GO" id="GO:0008270">
    <property type="term" value="F:zinc ion binding"/>
    <property type="evidence" value="ECO:0007669"/>
    <property type="project" value="UniProtKB-KW"/>
</dbReference>
<dbReference type="InterPro" id="IPR001878">
    <property type="entry name" value="Znf_CCHC"/>
</dbReference>
<keyword evidence="1" id="KW-0479">Metal-binding</keyword>
<gene>
    <name evidence="3" type="ORF">ALC62_06593</name>
</gene>
<dbReference type="EMBL" id="KQ977455">
    <property type="protein sequence ID" value="KYN02593.1"/>
    <property type="molecule type" value="Genomic_DNA"/>
</dbReference>